<dbReference type="EMBL" id="BAABXL010000001">
    <property type="protein sequence ID" value="GAA6268778.1"/>
    <property type="molecule type" value="Genomic_DNA"/>
</dbReference>
<accession>A0ABQ0AXP0</accession>
<feature type="transmembrane region" description="Helical" evidence="1">
    <location>
        <begin position="169"/>
        <end position="187"/>
    </location>
</feature>
<feature type="transmembrane region" description="Helical" evidence="1">
    <location>
        <begin position="127"/>
        <end position="148"/>
    </location>
</feature>
<dbReference type="Proteomes" id="UP001600894">
    <property type="component" value="Unassembled WGS sequence"/>
</dbReference>
<feature type="transmembrane region" description="Helical" evidence="1">
    <location>
        <begin position="50"/>
        <end position="74"/>
    </location>
</feature>
<evidence type="ECO:0000259" key="2">
    <source>
        <dbReference type="Pfam" id="PF25928"/>
    </source>
</evidence>
<feature type="transmembrane region" description="Helical" evidence="1">
    <location>
        <begin position="193"/>
        <end position="214"/>
    </location>
</feature>
<proteinExistence type="predicted"/>
<keyword evidence="4" id="KW-1185">Reference proteome</keyword>
<sequence>MNMFALIASFGGGIIGAYMGALPAFILTGVVAIAGAAVSMAGGADLTVGFVAFGSYLGPHIAFAGGVAAAAYAARNKKLGDGTDILSCLNGLSDPATLVVGGIFGVLGFLIHYVLGSVLHLNTDLPGCTVIISGIIARLVFGTSGLLGKAPAGQVRAYFTRGKGMVCNILLGLGIGTASGFVYQALADTGASAAVLGSYPVLCFGIAAVSLIFTQTGFAMPGTHHIALISALAAVTSANPVMGTVFGILASLFGDFVGKTFNSHCDSHIDPPAFTIFVFTFIINLLFGTGFFSV</sequence>
<feature type="transmembrane region" description="Helical" evidence="1">
    <location>
        <begin position="273"/>
        <end position="292"/>
    </location>
</feature>
<evidence type="ECO:0000313" key="4">
    <source>
        <dbReference type="Proteomes" id="UP001600894"/>
    </source>
</evidence>
<feature type="transmembrane region" description="Helical" evidence="1">
    <location>
        <begin position="95"/>
        <end position="115"/>
    </location>
</feature>
<keyword evidence="1" id="KW-0812">Transmembrane</keyword>
<dbReference type="Pfam" id="PF25928">
    <property type="entry name" value="DUF7973"/>
    <property type="match status" value="2"/>
</dbReference>
<evidence type="ECO:0000313" key="3">
    <source>
        <dbReference type="EMBL" id="GAA6268778.1"/>
    </source>
</evidence>
<evidence type="ECO:0000256" key="1">
    <source>
        <dbReference type="SAM" id="Phobius"/>
    </source>
</evidence>
<organism evidence="3 4">
    <name type="scientific">Enterocloster alcoholdehydrogenati</name>
    <dbReference type="NCBI Taxonomy" id="2547410"/>
    <lineage>
        <taxon>Bacteria</taxon>
        <taxon>Bacillati</taxon>
        <taxon>Bacillota</taxon>
        <taxon>Clostridia</taxon>
        <taxon>Lachnospirales</taxon>
        <taxon>Lachnospiraceae</taxon>
        <taxon>Enterocloster</taxon>
    </lineage>
</organism>
<feature type="domain" description="DUF7973" evidence="2">
    <location>
        <begin position="194"/>
        <end position="292"/>
    </location>
</feature>
<reference evidence="3 4" key="1">
    <citation type="submission" date="2024-04" db="EMBL/GenBank/DDBJ databases">
        <title>Defined microbial consortia suppress multidrug-resistant proinflammatory Enterobacteriaceae via ecological control.</title>
        <authorList>
            <person name="Furuichi M."/>
            <person name="Kawaguchi T."/>
            <person name="Pust M."/>
            <person name="Yasuma K."/>
            <person name="Plichta D."/>
            <person name="Hasegawa N."/>
            <person name="Ohya T."/>
            <person name="Bhattarai S."/>
            <person name="Sasajima S."/>
            <person name="Aoto Y."/>
            <person name="Tuganbaev T."/>
            <person name="Yaginuma M."/>
            <person name="Ueda M."/>
            <person name="Okahashi N."/>
            <person name="Amafuji K."/>
            <person name="Kiridooshi Y."/>
            <person name="Sugita K."/>
            <person name="Strazar M."/>
            <person name="Skelly A."/>
            <person name="Suda W."/>
            <person name="Hattori M."/>
            <person name="Nakamoto N."/>
            <person name="Caballero S."/>
            <person name="Norman J."/>
            <person name="Olle B."/>
            <person name="Tanoue T."/>
            <person name="Arita M."/>
            <person name="Bucci V."/>
            <person name="Atarashi K."/>
            <person name="Xavier R."/>
            <person name="Honda K."/>
        </authorList>
    </citation>
    <scope>NUCLEOTIDE SEQUENCE [LARGE SCALE GENOMIC DNA]</scope>
    <source>
        <strain evidence="4">f13</strain>
    </source>
</reference>
<feature type="transmembrane region" description="Helical" evidence="1">
    <location>
        <begin position="12"/>
        <end position="38"/>
    </location>
</feature>
<keyword evidence="1" id="KW-0472">Membrane</keyword>
<dbReference type="InterPro" id="IPR058279">
    <property type="entry name" value="DUF7973"/>
</dbReference>
<comment type="caution">
    <text evidence="3">The sequence shown here is derived from an EMBL/GenBank/DDBJ whole genome shotgun (WGS) entry which is preliminary data.</text>
</comment>
<feature type="domain" description="DUF7973" evidence="2">
    <location>
        <begin position="4"/>
        <end position="150"/>
    </location>
</feature>
<keyword evidence="1" id="KW-1133">Transmembrane helix</keyword>
<gene>
    <name evidence="3" type="ORF">F130042H8_18380</name>
</gene>
<dbReference type="RefSeq" id="WP_243176163.1">
    <property type="nucleotide sequence ID" value="NZ_BAABXL010000001.1"/>
</dbReference>
<name>A0ABQ0AXP0_9FIRM</name>
<feature type="transmembrane region" description="Helical" evidence="1">
    <location>
        <begin position="226"/>
        <end position="253"/>
    </location>
</feature>
<protein>
    <recommendedName>
        <fullName evidence="2">DUF7973 domain-containing protein</fullName>
    </recommendedName>
</protein>